<dbReference type="InterPro" id="IPR011991">
    <property type="entry name" value="ArsR-like_HTH"/>
</dbReference>
<dbReference type="GO" id="GO:0003700">
    <property type="term" value="F:DNA-binding transcription factor activity"/>
    <property type="evidence" value="ECO:0007669"/>
    <property type="project" value="TreeGrafter"/>
</dbReference>
<dbReference type="PANTHER" id="PTHR33221:SF2">
    <property type="entry name" value="TRANSCRIPTIONAL REGULATOR"/>
    <property type="match status" value="1"/>
</dbReference>
<dbReference type="GO" id="GO:0005829">
    <property type="term" value="C:cytosol"/>
    <property type="evidence" value="ECO:0007669"/>
    <property type="project" value="TreeGrafter"/>
</dbReference>
<proteinExistence type="predicted"/>
<dbReference type="CDD" id="cd00090">
    <property type="entry name" value="HTH_ARSR"/>
    <property type="match status" value="1"/>
</dbReference>
<gene>
    <name evidence="1" type="ORF">SAMN05661077_2496</name>
</gene>
<name>A0A0P9EGP0_9GAMM</name>
<evidence type="ECO:0000313" key="2">
    <source>
        <dbReference type="Proteomes" id="UP000183104"/>
    </source>
</evidence>
<dbReference type="PANTHER" id="PTHR33221">
    <property type="entry name" value="WINGED HELIX-TURN-HELIX TRANSCRIPTIONAL REGULATOR, RRF2 FAMILY"/>
    <property type="match status" value="1"/>
</dbReference>
<dbReference type="InterPro" id="IPR036390">
    <property type="entry name" value="WH_DNA-bd_sf"/>
</dbReference>
<dbReference type="SUPFAM" id="SSF46785">
    <property type="entry name" value="Winged helix' DNA-binding domain"/>
    <property type="match status" value="1"/>
</dbReference>
<dbReference type="PROSITE" id="PS51197">
    <property type="entry name" value="HTH_RRF2_2"/>
    <property type="match status" value="1"/>
</dbReference>
<dbReference type="NCBIfam" id="TIGR02944">
    <property type="entry name" value="suf_reg_Xantho"/>
    <property type="match status" value="1"/>
</dbReference>
<dbReference type="PROSITE" id="PS01332">
    <property type="entry name" value="HTH_RRF2_1"/>
    <property type="match status" value="1"/>
</dbReference>
<accession>A0A0P9EGP0</accession>
<reference evidence="2" key="1">
    <citation type="submission" date="2016-10" db="EMBL/GenBank/DDBJ databases">
        <authorList>
            <person name="Varghese N."/>
        </authorList>
    </citation>
    <scope>NUCLEOTIDE SEQUENCE [LARGE SCALE GENOMIC DNA]</scope>
    <source>
        <strain evidence="2">HL 19</strain>
    </source>
</reference>
<dbReference type="EMBL" id="FMUN01000007">
    <property type="protein sequence ID" value="SCY56097.1"/>
    <property type="molecule type" value="Genomic_DNA"/>
</dbReference>
<dbReference type="RefSeq" id="WP_054964734.1">
    <property type="nucleotide sequence ID" value="NZ_FMUN01000007.1"/>
</dbReference>
<evidence type="ECO:0000313" key="1">
    <source>
        <dbReference type="EMBL" id="SCY56097.1"/>
    </source>
</evidence>
<dbReference type="InterPro" id="IPR014290">
    <property type="entry name" value="SUF_FeS_clus_asmbl_reg"/>
</dbReference>
<dbReference type="AlphaFoldDB" id="A0A0P9EGP0"/>
<dbReference type="STRING" id="381306.AN478_00865"/>
<dbReference type="NCBIfam" id="TIGR00738">
    <property type="entry name" value="rrf2_super"/>
    <property type="match status" value="1"/>
</dbReference>
<dbReference type="Gene3D" id="1.10.10.10">
    <property type="entry name" value="Winged helix-like DNA-binding domain superfamily/Winged helix DNA-binding domain"/>
    <property type="match status" value="1"/>
</dbReference>
<dbReference type="Pfam" id="PF02082">
    <property type="entry name" value="Rrf2"/>
    <property type="match status" value="1"/>
</dbReference>
<dbReference type="Proteomes" id="UP000183104">
    <property type="component" value="Unassembled WGS sequence"/>
</dbReference>
<sequence length="159" mass="17173">MLRISKMTDYGTVVMTHLAKNPEQRFSARELASDLHIGVPTVSKILKVLERGGLLVAQRGKNGGYSLAHDPGEISVAQVIRAMEGPIALTECASDALQCDQEQSCSVQSNWQRINHAIMQALEGVSVAEMTEPISVQGVQTRTLEFLGVAEGDPLAQTE</sequence>
<dbReference type="InterPro" id="IPR030489">
    <property type="entry name" value="TR_Rrf2-type_CS"/>
</dbReference>
<keyword evidence="2" id="KW-1185">Reference proteome</keyword>
<dbReference type="InterPro" id="IPR000944">
    <property type="entry name" value="Tscrpt_reg_Rrf2"/>
</dbReference>
<protein>
    <submittedName>
        <fullName evidence="1">Transcriptional regulator, BadM/Rrf2 family</fullName>
    </submittedName>
</protein>
<organism evidence="1 2">
    <name type="scientific">Thiohalorhabdus denitrificans</name>
    <dbReference type="NCBI Taxonomy" id="381306"/>
    <lineage>
        <taxon>Bacteria</taxon>
        <taxon>Pseudomonadati</taxon>
        <taxon>Pseudomonadota</taxon>
        <taxon>Gammaproteobacteria</taxon>
        <taxon>Thiohalorhabdales</taxon>
        <taxon>Thiohalorhabdaceae</taxon>
        <taxon>Thiohalorhabdus</taxon>
    </lineage>
</organism>
<dbReference type="InterPro" id="IPR036388">
    <property type="entry name" value="WH-like_DNA-bd_sf"/>
</dbReference>